<dbReference type="RefSeq" id="WP_088553400.1">
    <property type="nucleotide sequence ID" value="NZ_BDGJ01000042.1"/>
</dbReference>
<dbReference type="Proteomes" id="UP000197032">
    <property type="component" value="Unassembled WGS sequence"/>
</dbReference>
<dbReference type="InterPro" id="IPR037138">
    <property type="entry name" value="His_deacetylse_dom_sf"/>
</dbReference>
<organism evidence="3 4">
    <name type="scientific">Calderihabitans maritimus</name>
    <dbReference type="NCBI Taxonomy" id="1246530"/>
    <lineage>
        <taxon>Bacteria</taxon>
        <taxon>Bacillati</taxon>
        <taxon>Bacillota</taxon>
        <taxon>Clostridia</taxon>
        <taxon>Neomoorellales</taxon>
        <taxon>Calderihabitantaceae</taxon>
        <taxon>Calderihabitans</taxon>
    </lineage>
</organism>
<dbReference type="OrthoDB" id="9808367at2"/>
<dbReference type="PANTHER" id="PTHR10625">
    <property type="entry name" value="HISTONE DEACETYLASE HDAC1-RELATED"/>
    <property type="match status" value="1"/>
</dbReference>
<dbReference type="Pfam" id="PF00850">
    <property type="entry name" value="Hist_deacetyl"/>
    <property type="match status" value="1"/>
</dbReference>
<evidence type="ECO:0000256" key="1">
    <source>
        <dbReference type="ARBA" id="ARBA00005947"/>
    </source>
</evidence>
<name>A0A1Z5HRG3_9FIRM</name>
<reference evidence="4" key="1">
    <citation type="journal article" date="2017" name="Appl. Environ. Microbiol.">
        <title>Genomic analysis of Calderihabitans maritimus KKC1, a thermophilic hydrogenogenic carboxydotrophic bacterium isolated from marine sediment.</title>
        <authorList>
            <person name="Omae K."/>
            <person name="Yoneda Y."/>
            <person name="Fukuyama Y."/>
            <person name="Yoshida T."/>
            <person name="Sako Y."/>
        </authorList>
    </citation>
    <scope>NUCLEOTIDE SEQUENCE [LARGE SCALE GENOMIC DNA]</scope>
    <source>
        <strain evidence="4">KKC1</strain>
    </source>
</reference>
<evidence type="ECO:0000259" key="2">
    <source>
        <dbReference type="Pfam" id="PF00850"/>
    </source>
</evidence>
<dbReference type="Gene3D" id="3.40.800.20">
    <property type="entry name" value="Histone deacetylase domain"/>
    <property type="match status" value="1"/>
</dbReference>
<protein>
    <submittedName>
        <fullName evidence="3">Histone deacetylase family protein</fullName>
    </submittedName>
</protein>
<dbReference type="PRINTS" id="PR01270">
    <property type="entry name" value="HDASUPER"/>
</dbReference>
<sequence length="348" mass="38445">MKPLALIYHPDYLQHETGTHPENQKRLKVIMNFLKERGYLNRLDVLTPEPAIPQHVHMVHISKYVSEIASIAQHGGDRWDWDTIISPKSYEVALLAAGGTILAVEKVVRGEYQTAWALVRPPGHHAEPDRAMGFCLFNNVAIAARYAQKVLGLKRILIVDWDVHHGNGTQTAFWNDSSVLFFSVHQKPLYPGTGAAEESGGAEAKGYTVNVPLPPGTGDSGYRYAFENILIPIAEKFKPQLVMVSAGLDAHYADPLANMNLTNSGFKTLTALVCQLADSTCQGKVVLALEGGYNLDVLPYTVASIISQLTGSEDLNLKEPEPAPPDRFDSYLKSLIDKISAYHKQFWI</sequence>
<dbReference type="SUPFAM" id="SSF52768">
    <property type="entry name" value="Arginase/deacetylase"/>
    <property type="match status" value="1"/>
</dbReference>
<dbReference type="InterPro" id="IPR000286">
    <property type="entry name" value="HDACs"/>
</dbReference>
<gene>
    <name evidence="3" type="ORF">KKC1_11170</name>
</gene>
<proteinExistence type="inferred from homology"/>
<keyword evidence="4" id="KW-1185">Reference proteome</keyword>
<dbReference type="GO" id="GO:0004407">
    <property type="term" value="F:histone deacetylase activity"/>
    <property type="evidence" value="ECO:0007669"/>
    <property type="project" value="TreeGrafter"/>
</dbReference>
<evidence type="ECO:0000313" key="3">
    <source>
        <dbReference type="EMBL" id="GAW91957.1"/>
    </source>
</evidence>
<dbReference type="EMBL" id="BDGJ01000042">
    <property type="protein sequence ID" value="GAW91957.1"/>
    <property type="molecule type" value="Genomic_DNA"/>
</dbReference>
<accession>A0A1Z5HRG3</accession>
<dbReference type="AlphaFoldDB" id="A0A1Z5HRG3"/>
<comment type="caution">
    <text evidence="3">The sequence shown here is derived from an EMBL/GenBank/DDBJ whole genome shotgun (WGS) entry which is preliminary data.</text>
</comment>
<dbReference type="CDD" id="cd09992">
    <property type="entry name" value="HDAC_classII"/>
    <property type="match status" value="1"/>
</dbReference>
<dbReference type="GO" id="GO:0040029">
    <property type="term" value="P:epigenetic regulation of gene expression"/>
    <property type="evidence" value="ECO:0007669"/>
    <property type="project" value="TreeGrafter"/>
</dbReference>
<evidence type="ECO:0000313" key="4">
    <source>
        <dbReference type="Proteomes" id="UP000197032"/>
    </source>
</evidence>
<dbReference type="InterPro" id="IPR023801">
    <property type="entry name" value="His_deacetylse_dom"/>
</dbReference>
<comment type="similarity">
    <text evidence="1">Belongs to the histone deacetylase family.</text>
</comment>
<dbReference type="PANTHER" id="PTHR10625:SF10">
    <property type="entry name" value="HISTONE DEACETYLASE HDAC1"/>
    <property type="match status" value="1"/>
</dbReference>
<feature type="domain" description="Histone deacetylase" evidence="2">
    <location>
        <begin position="20"/>
        <end position="308"/>
    </location>
</feature>
<dbReference type="InterPro" id="IPR023696">
    <property type="entry name" value="Ureohydrolase_dom_sf"/>
</dbReference>